<protein>
    <recommendedName>
        <fullName evidence="2">peptidoglycan lytic exotransglycosylase</fullName>
        <ecNumber evidence="2">4.2.2.n1</ecNumber>
    </recommendedName>
    <alternativeName>
        <fullName evidence="5">Murein hydrolase A</fullName>
    </alternativeName>
</protein>
<dbReference type="Gene3D" id="2.40.240.50">
    <property type="entry name" value="Barwin-like endoglucanases"/>
    <property type="match status" value="1"/>
</dbReference>
<dbReference type="Pfam" id="PF06725">
    <property type="entry name" value="3D"/>
    <property type="match status" value="1"/>
</dbReference>
<evidence type="ECO:0000256" key="3">
    <source>
        <dbReference type="ARBA" id="ARBA00023239"/>
    </source>
</evidence>
<dbReference type="PANTHER" id="PTHR30124">
    <property type="entry name" value="MEMBRANE-BOUND LYTIC MUREIN TRANSGLYCOSYLASE A"/>
    <property type="match status" value="1"/>
</dbReference>
<accession>K2N2U5</accession>
<dbReference type="SUPFAM" id="SSF50685">
    <property type="entry name" value="Barwin-like endoglucanases"/>
    <property type="match status" value="1"/>
</dbReference>
<evidence type="ECO:0000313" key="7">
    <source>
        <dbReference type="EMBL" id="EKF41738.1"/>
    </source>
</evidence>
<keyword evidence="7" id="KW-0449">Lipoprotein</keyword>
<keyword evidence="3" id="KW-0456">Lyase</keyword>
<dbReference type="InterPro" id="IPR010611">
    <property type="entry name" value="3D_dom"/>
</dbReference>
<dbReference type="PANTHER" id="PTHR30124:SF0">
    <property type="entry name" value="MEMBRANE-BOUND LYTIC MUREIN TRANSGLYCOSYLASE A"/>
    <property type="match status" value="1"/>
</dbReference>
<name>K2N2U5_9HYPH</name>
<dbReference type="RefSeq" id="WP_009450979.1">
    <property type="nucleotide sequence ID" value="NZ_AMSI01000009.1"/>
</dbReference>
<comment type="catalytic activity">
    <reaction evidence="1">
        <text>Exolytic cleavage of the (1-&gt;4)-beta-glycosidic linkage between N-acetylmuramic acid (MurNAc) and N-acetylglucosamine (GlcNAc) residues in peptidoglycan, from either the reducing or the non-reducing ends of the peptidoglycan chains, with concomitant formation of a 1,6-anhydrobond in the MurNAc residue.</text>
        <dbReference type="EC" id="4.2.2.n1"/>
    </reaction>
</comment>
<dbReference type="GO" id="GO:0071555">
    <property type="term" value="P:cell wall organization"/>
    <property type="evidence" value="ECO:0007669"/>
    <property type="project" value="UniProtKB-KW"/>
</dbReference>
<proteinExistence type="predicted"/>
<keyword evidence="8" id="KW-1185">Reference proteome</keyword>
<dbReference type="CDD" id="cd14485">
    <property type="entry name" value="mltA_like_LT_A"/>
    <property type="match status" value="1"/>
</dbReference>
<evidence type="ECO:0000313" key="8">
    <source>
        <dbReference type="Proteomes" id="UP000007374"/>
    </source>
</evidence>
<dbReference type="Proteomes" id="UP000007374">
    <property type="component" value="Unassembled WGS sequence"/>
</dbReference>
<dbReference type="GO" id="GO:0009254">
    <property type="term" value="P:peptidoglycan turnover"/>
    <property type="evidence" value="ECO:0007669"/>
    <property type="project" value="InterPro"/>
</dbReference>
<reference evidence="7 8" key="1">
    <citation type="journal article" date="2012" name="J. Bacteriol.">
        <title>Genome Sequence of Nitratireductor indicus Type Strain C115.</title>
        <authorList>
            <person name="Lai Q."/>
            <person name="Li G."/>
            <person name="Yu Z."/>
            <person name="Shao Z."/>
        </authorList>
    </citation>
    <scope>NUCLEOTIDE SEQUENCE [LARGE SCALE GENOMIC DNA]</scope>
    <source>
        <strain evidence="7 8">C115</strain>
    </source>
</reference>
<sequence length="375" mass="41112">MQGGAPHIAAALAPFFTPVSFGHMPGWREDSLLCAFLAFRRSAFQVLEKPYRSGSLGIALSAFADAHEAARSMAAPDEASARAFFETHFTPCRIRPADDGHGFVTGYYEPEAEASRERTKRFCVPLYRRPADLADVDDANRPAGFDPYFAFARNTATGLVEHPDRGAIDRGALEGQGLELVWLENKMDAYFIHVQGAARLRLTDGTHMRITYAAKSGHRFTGAGRVLIDMGELAPETVTMQTIRAWFRDNPQRVEEILWHNRSYIFFRETEIGNPALGPVAAAKVQLEPGRSIAVDRLLHTFGTPFFIDAPTLRAVGDAPFRRLMIAQDTGSAITGPARGDLFIGTGFEAGEIAGVIRNHADFYALVPCGLVEAP</sequence>
<dbReference type="PATRIC" id="fig|1231190.3.peg.2911"/>
<dbReference type="PIRSF" id="PIRSF019422">
    <property type="entry name" value="MltA"/>
    <property type="match status" value="1"/>
</dbReference>
<dbReference type="CDD" id="cd14668">
    <property type="entry name" value="mlta_B"/>
    <property type="match status" value="1"/>
</dbReference>
<dbReference type="GO" id="GO:0009253">
    <property type="term" value="P:peptidoglycan catabolic process"/>
    <property type="evidence" value="ECO:0007669"/>
    <property type="project" value="TreeGrafter"/>
</dbReference>
<comment type="caution">
    <text evidence="7">The sequence shown here is derived from an EMBL/GenBank/DDBJ whole genome shotgun (WGS) entry which is preliminary data.</text>
</comment>
<keyword evidence="4" id="KW-0961">Cell wall biogenesis/degradation</keyword>
<evidence type="ECO:0000256" key="5">
    <source>
        <dbReference type="ARBA" id="ARBA00030918"/>
    </source>
</evidence>
<dbReference type="EMBL" id="AMSI01000009">
    <property type="protein sequence ID" value="EKF41738.1"/>
    <property type="molecule type" value="Genomic_DNA"/>
</dbReference>
<dbReference type="eggNOG" id="COG2821">
    <property type="taxonomic scope" value="Bacteria"/>
</dbReference>
<dbReference type="EC" id="4.2.2.n1" evidence="2"/>
<dbReference type="InterPro" id="IPR005300">
    <property type="entry name" value="MltA_B"/>
</dbReference>
<dbReference type="GO" id="GO:0008933">
    <property type="term" value="F:peptidoglycan lytic transglycosylase activity"/>
    <property type="evidence" value="ECO:0007669"/>
    <property type="project" value="TreeGrafter"/>
</dbReference>
<dbReference type="AlphaFoldDB" id="K2N2U5"/>
<evidence type="ECO:0000256" key="2">
    <source>
        <dbReference type="ARBA" id="ARBA00012587"/>
    </source>
</evidence>
<dbReference type="SMART" id="SM00925">
    <property type="entry name" value="MltA"/>
    <property type="match status" value="1"/>
</dbReference>
<evidence type="ECO:0000256" key="4">
    <source>
        <dbReference type="ARBA" id="ARBA00023316"/>
    </source>
</evidence>
<gene>
    <name evidence="7" type="ORF">NA8A_14014</name>
</gene>
<dbReference type="Gene3D" id="2.40.40.10">
    <property type="entry name" value="RlpA-like domain"/>
    <property type="match status" value="1"/>
</dbReference>
<dbReference type="GO" id="GO:0004553">
    <property type="term" value="F:hydrolase activity, hydrolyzing O-glycosyl compounds"/>
    <property type="evidence" value="ECO:0007669"/>
    <property type="project" value="InterPro"/>
</dbReference>
<dbReference type="InterPro" id="IPR026044">
    <property type="entry name" value="MltA"/>
</dbReference>
<dbReference type="STRING" id="721133.SAMN05216176_109144"/>
<organism evidence="7 8">
    <name type="scientific">Nitratireductor indicus C115</name>
    <dbReference type="NCBI Taxonomy" id="1231190"/>
    <lineage>
        <taxon>Bacteria</taxon>
        <taxon>Pseudomonadati</taxon>
        <taxon>Pseudomonadota</taxon>
        <taxon>Alphaproteobacteria</taxon>
        <taxon>Hyphomicrobiales</taxon>
        <taxon>Phyllobacteriaceae</taxon>
        <taxon>Nitratireductor</taxon>
    </lineage>
</organism>
<feature type="domain" description="Lytic transglycosylase MltA" evidence="6">
    <location>
        <begin position="111"/>
        <end position="268"/>
    </location>
</feature>
<evidence type="ECO:0000259" key="6">
    <source>
        <dbReference type="SMART" id="SM00925"/>
    </source>
</evidence>
<dbReference type="GO" id="GO:0019867">
    <property type="term" value="C:outer membrane"/>
    <property type="evidence" value="ECO:0007669"/>
    <property type="project" value="InterPro"/>
</dbReference>
<evidence type="ECO:0000256" key="1">
    <source>
        <dbReference type="ARBA" id="ARBA00001420"/>
    </source>
</evidence>
<dbReference type="Pfam" id="PF03562">
    <property type="entry name" value="MltA"/>
    <property type="match status" value="1"/>
</dbReference>
<dbReference type="InterPro" id="IPR036908">
    <property type="entry name" value="RlpA-like_sf"/>
</dbReference>